<dbReference type="SUPFAM" id="SSF51261">
    <property type="entry name" value="Duplicated hybrid motif"/>
    <property type="match status" value="1"/>
</dbReference>
<keyword evidence="3" id="KW-1185">Reference proteome</keyword>
<dbReference type="InterPro" id="IPR050570">
    <property type="entry name" value="Cell_wall_metabolism_enzyme"/>
</dbReference>
<dbReference type="InterPro" id="IPR016047">
    <property type="entry name" value="M23ase_b-sheet_dom"/>
</dbReference>
<dbReference type="InterPro" id="IPR011055">
    <property type="entry name" value="Dup_hybrid_motif"/>
</dbReference>
<evidence type="ECO:0000313" key="3">
    <source>
        <dbReference type="Proteomes" id="UP000190367"/>
    </source>
</evidence>
<dbReference type="PANTHER" id="PTHR21666:SF270">
    <property type="entry name" value="MUREIN HYDROLASE ACTIVATOR ENVC"/>
    <property type="match status" value="1"/>
</dbReference>
<sequence length="383" mass="42771">MAIVKRWFCFFIIIAVGIEPCFSQEYRQSIDMRTSFVPGTVMINGKPIVYYELHLTNFSNDSISLEKMEVLEGVDSSVVVSFDKDDLMNRLSRLGLQLKDKENIIAPGNSRVVYLEWQSDKTDVRLMHRLSFVLSQGHKKQTFSVQGAGINLSEKPRIALGAPLRGGPWVAVYDPSWGRGHRRVIYTVDGKARIPGRFAIDFIKLDTLGRYANGDNNLVKNWYSYGEEVLAVSDGVISATRDDFRESSTLSNHPEYPAGKATGNYISLDIGDSCIAFYEHLKPGSIKVVPGQRVKKGDVIAVVGFTGQTTGPHLHFHLADQHSALGAEGIPFEFERFTVLGAYIDFGKFGKERWTTVRDDSPLIITAERPAPNSVIKFDVEDN</sequence>
<evidence type="ECO:0000259" key="1">
    <source>
        <dbReference type="Pfam" id="PF01551"/>
    </source>
</evidence>
<proteinExistence type="predicted"/>
<evidence type="ECO:0000313" key="2">
    <source>
        <dbReference type="EMBL" id="SKA36984.1"/>
    </source>
</evidence>
<dbReference type="Proteomes" id="UP000190367">
    <property type="component" value="Unassembled WGS sequence"/>
</dbReference>
<gene>
    <name evidence="2" type="ORF">SAMN04488128_104204</name>
</gene>
<name>A0A1T4T8Z5_9BACT</name>
<dbReference type="RefSeq" id="WP_078671562.1">
    <property type="nucleotide sequence ID" value="NZ_FUWZ01000004.1"/>
</dbReference>
<dbReference type="AlphaFoldDB" id="A0A1T4T8Z5"/>
<protein>
    <submittedName>
        <fullName evidence="2">Peptidase family M23</fullName>
    </submittedName>
</protein>
<dbReference type="OrthoDB" id="9809488at2"/>
<dbReference type="Gene3D" id="2.70.70.10">
    <property type="entry name" value="Glucose Permease (Domain IIA)"/>
    <property type="match status" value="1"/>
</dbReference>
<reference evidence="3" key="1">
    <citation type="submission" date="2017-02" db="EMBL/GenBank/DDBJ databases">
        <authorList>
            <person name="Varghese N."/>
            <person name="Submissions S."/>
        </authorList>
    </citation>
    <scope>NUCLEOTIDE SEQUENCE [LARGE SCALE GENOMIC DNA]</scope>
    <source>
        <strain evidence="3">DSM 22224</strain>
    </source>
</reference>
<feature type="domain" description="M23ase beta-sheet core" evidence="1">
    <location>
        <begin position="224"/>
        <end position="322"/>
    </location>
</feature>
<dbReference type="PANTHER" id="PTHR21666">
    <property type="entry name" value="PEPTIDASE-RELATED"/>
    <property type="match status" value="1"/>
</dbReference>
<accession>A0A1T4T8Z5</accession>
<organism evidence="2 3">
    <name type="scientific">Chitinophaga eiseniae</name>
    <dbReference type="NCBI Taxonomy" id="634771"/>
    <lineage>
        <taxon>Bacteria</taxon>
        <taxon>Pseudomonadati</taxon>
        <taxon>Bacteroidota</taxon>
        <taxon>Chitinophagia</taxon>
        <taxon>Chitinophagales</taxon>
        <taxon>Chitinophagaceae</taxon>
        <taxon>Chitinophaga</taxon>
    </lineage>
</organism>
<dbReference type="STRING" id="634771.SAMN04488128_104204"/>
<dbReference type="GO" id="GO:0004222">
    <property type="term" value="F:metalloendopeptidase activity"/>
    <property type="evidence" value="ECO:0007669"/>
    <property type="project" value="TreeGrafter"/>
</dbReference>
<dbReference type="EMBL" id="FUWZ01000004">
    <property type="protein sequence ID" value="SKA36984.1"/>
    <property type="molecule type" value="Genomic_DNA"/>
</dbReference>
<dbReference type="CDD" id="cd12797">
    <property type="entry name" value="M23_peptidase"/>
    <property type="match status" value="1"/>
</dbReference>
<dbReference type="Pfam" id="PF01551">
    <property type="entry name" value="Peptidase_M23"/>
    <property type="match status" value="1"/>
</dbReference>